<gene>
    <name evidence="2" type="ORF">GKD85_11315</name>
</gene>
<evidence type="ECO:0000313" key="3">
    <source>
        <dbReference type="Proteomes" id="UP000477010"/>
    </source>
</evidence>
<sequence length="77" mass="9021">MKEPAYKGKEPLPLSVYVSARAGDPQAVERLLRYYDNYMNCLCTRTLYDEDGYPHLCVDEYMKRCLEIRLIQAIVKV</sequence>
<dbReference type="RefSeq" id="WP_069988586.1">
    <property type="nucleotide sequence ID" value="NZ_WKPZ01000016.1"/>
</dbReference>
<feature type="domain" description="Helix-turn-helix conjugative transposon-like" evidence="1">
    <location>
        <begin position="16"/>
        <end position="75"/>
    </location>
</feature>
<dbReference type="AlphaFoldDB" id="A0A6A8KHV7"/>
<dbReference type="EMBL" id="WKQE01000017">
    <property type="protein sequence ID" value="MSC81386.1"/>
    <property type="molecule type" value="Genomic_DNA"/>
</dbReference>
<proteinExistence type="predicted"/>
<dbReference type="Pfam" id="PF12645">
    <property type="entry name" value="HTH_16"/>
    <property type="match status" value="1"/>
</dbReference>
<dbReference type="Proteomes" id="UP000477010">
    <property type="component" value="Unassembled WGS sequence"/>
</dbReference>
<reference evidence="2 3" key="1">
    <citation type="journal article" date="2019" name="Nat. Med.">
        <title>A library of human gut bacterial isolates paired with longitudinal multiomics data enables mechanistic microbiome research.</title>
        <authorList>
            <person name="Poyet M."/>
            <person name="Groussin M."/>
            <person name="Gibbons S.M."/>
            <person name="Avila-Pacheco J."/>
            <person name="Jiang X."/>
            <person name="Kearney S.M."/>
            <person name="Perrotta A.R."/>
            <person name="Berdy B."/>
            <person name="Zhao S."/>
            <person name="Lieberman T.D."/>
            <person name="Swanson P.K."/>
            <person name="Smith M."/>
            <person name="Roesemann S."/>
            <person name="Alexander J.E."/>
            <person name="Rich S.A."/>
            <person name="Livny J."/>
            <person name="Vlamakis H."/>
            <person name="Clish C."/>
            <person name="Bullock K."/>
            <person name="Deik A."/>
            <person name="Scott J."/>
            <person name="Pierce K.A."/>
            <person name="Xavier R.J."/>
            <person name="Alm E.J."/>
        </authorList>
    </citation>
    <scope>NUCLEOTIDE SEQUENCE [LARGE SCALE GENOMIC DNA]</scope>
    <source>
        <strain evidence="2 3">BIOML-B9</strain>
    </source>
</reference>
<evidence type="ECO:0000259" key="1">
    <source>
        <dbReference type="Pfam" id="PF12645"/>
    </source>
</evidence>
<name>A0A6A8KHV7_9FIRM</name>
<dbReference type="InterPro" id="IPR024760">
    <property type="entry name" value="HTH_dom_conjug_TS-like"/>
</dbReference>
<organism evidence="2 3">
    <name type="scientific">Faecalibacterium prausnitzii</name>
    <dbReference type="NCBI Taxonomy" id="853"/>
    <lineage>
        <taxon>Bacteria</taxon>
        <taxon>Bacillati</taxon>
        <taxon>Bacillota</taxon>
        <taxon>Clostridia</taxon>
        <taxon>Eubacteriales</taxon>
        <taxon>Oscillospiraceae</taxon>
        <taxon>Faecalibacterium</taxon>
    </lineage>
</organism>
<evidence type="ECO:0000313" key="2">
    <source>
        <dbReference type="EMBL" id="MSC81386.1"/>
    </source>
</evidence>
<accession>A0A6A8KHV7</accession>
<comment type="caution">
    <text evidence="2">The sequence shown here is derived from an EMBL/GenBank/DDBJ whole genome shotgun (WGS) entry which is preliminary data.</text>
</comment>
<protein>
    <submittedName>
        <fullName evidence="2">Helix-turn-helix domain-containing protein</fullName>
    </submittedName>
</protein>